<gene>
    <name evidence="1" type="ORF">MSZNOR_1748</name>
</gene>
<dbReference type="EMBL" id="OX458333">
    <property type="protein sequence ID" value="CAI8809325.1"/>
    <property type="molecule type" value="Genomic_DNA"/>
</dbReference>
<evidence type="ECO:0008006" key="3">
    <source>
        <dbReference type="Google" id="ProtNLM"/>
    </source>
</evidence>
<evidence type="ECO:0000313" key="2">
    <source>
        <dbReference type="Proteomes" id="UP001162030"/>
    </source>
</evidence>
<evidence type="ECO:0000313" key="1">
    <source>
        <dbReference type="EMBL" id="CAI8809325.1"/>
    </source>
</evidence>
<dbReference type="RefSeq" id="WP_026610167.1">
    <property type="nucleotide sequence ID" value="NZ_OX458333.1"/>
</dbReference>
<sequence>MHFVLCVWGRKTEVCEQAIAKLCVFNIRTYYTEAWPSNAALIPKKRARPCKGIKIKHRKQTSKKGAQNQTREFIQKIIKETDSEISGDD</sequence>
<accession>A0ABM9I0L8</accession>
<organism evidence="1 2">
    <name type="scientific">Methylocaldum szegediense</name>
    <dbReference type="NCBI Taxonomy" id="73780"/>
    <lineage>
        <taxon>Bacteria</taxon>
        <taxon>Pseudomonadati</taxon>
        <taxon>Pseudomonadota</taxon>
        <taxon>Gammaproteobacteria</taxon>
        <taxon>Methylococcales</taxon>
        <taxon>Methylococcaceae</taxon>
        <taxon>Methylocaldum</taxon>
    </lineage>
</organism>
<reference evidence="1 2" key="1">
    <citation type="submission" date="2023-03" db="EMBL/GenBank/DDBJ databases">
        <authorList>
            <person name="Pearce D."/>
        </authorList>
    </citation>
    <scope>NUCLEOTIDE SEQUENCE [LARGE SCALE GENOMIC DNA]</scope>
    <source>
        <strain evidence="1">Msz</strain>
    </source>
</reference>
<keyword evidence="2" id="KW-1185">Reference proteome</keyword>
<name>A0ABM9I0L8_9GAMM</name>
<protein>
    <recommendedName>
        <fullName evidence="3">Transposase</fullName>
    </recommendedName>
</protein>
<proteinExistence type="predicted"/>
<dbReference type="Proteomes" id="UP001162030">
    <property type="component" value="Chromosome"/>
</dbReference>